<protein>
    <submittedName>
        <fullName evidence="1">Tail fiber assembly protein</fullName>
    </submittedName>
</protein>
<dbReference type="RefSeq" id="WP_127031938.1">
    <property type="nucleotide sequence ID" value="NZ_JBBBOM010000036.1"/>
</dbReference>
<dbReference type="Proteomes" id="UP001313132">
    <property type="component" value="Unassembled WGS sequence"/>
</dbReference>
<dbReference type="PANTHER" id="PTHR34413">
    <property type="entry name" value="PROPHAGE TAIL FIBER ASSEMBLY PROTEIN HOMOLOG TFAE-RELATED-RELATED"/>
    <property type="match status" value="1"/>
</dbReference>
<name>A0ABU8K542_9GAMM</name>
<gene>
    <name evidence="1" type="ORF">WCT63_20755</name>
</gene>
<evidence type="ECO:0000313" key="1">
    <source>
        <dbReference type="EMBL" id="MEI7104865.1"/>
    </source>
</evidence>
<reference evidence="1 2" key="1">
    <citation type="submission" date="2024-03" db="EMBL/GenBank/DDBJ databases">
        <title>Analysis of soft rot Pectobacteriaceae population diversity in US potato growing regions between 2016 and 2022.</title>
        <authorList>
            <person name="Ma X."/>
            <person name="Zhang X."/>
            <person name="Stodghill P."/>
            <person name="Rioux R."/>
            <person name="Babler B."/>
            <person name="Shrestha S."/>
            <person name="Babler B."/>
            <person name="Rivedal H."/>
            <person name="Frost K."/>
            <person name="Hao J."/>
            <person name="Secor G."/>
            <person name="Swingle B."/>
        </authorList>
    </citation>
    <scope>NUCLEOTIDE SEQUENCE [LARGE SCALE GENOMIC DNA]</scope>
    <source>
        <strain evidence="1 2">UMSS2</strain>
    </source>
</reference>
<organism evidence="1 2">
    <name type="scientific">Pectobacterium versatile</name>
    <dbReference type="NCBI Taxonomy" id="2488639"/>
    <lineage>
        <taxon>Bacteria</taxon>
        <taxon>Pseudomonadati</taxon>
        <taxon>Pseudomonadota</taxon>
        <taxon>Gammaproteobacteria</taxon>
        <taxon>Enterobacterales</taxon>
        <taxon>Pectobacteriaceae</taxon>
        <taxon>Pectobacterium</taxon>
    </lineage>
</organism>
<sequence length="213" mass="23442">MSNYSTQIKNAELNERGLAINSGWITVYHVNPVTREYQSASYEYVVQGVGLPADSYADEPQLPPVGQALRRSADGRSWEQVPDYRGQTVYSTETRQSQTVTQFGELPDNVTLLKPSSEFDAWSGKKWVIDKTAKAAAAIKSAQQGLASRKAAATLRITELTYAVNLDIATDAEKAALTAWQKYTVLLSRIDVNATDIDWPLTPGNELIVTADQ</sequence>
<dbReference type="EMBL" id="JBBBON010000028">
    <property type="protein sequence ID" value="MEI7104865.1"/>
    <property type="molecule type" value="Genomic_DNA"/>
</dbReference>
<comment type="caution">
    <text evidence="1">The sequence shown here is derived from an EMBL/GenBank/DDBJ whole genome shotgun (WGS) entry which is preliminary data.</text>
</comment>
<dbReference type="Pfam" id="PF02413">
    <property type="entry name" value="Caudo_TAP"/>
    <property type="match status" value="1"/>
</dbReference>
<proteinExistence type="predicted"/>
<evidence type="ECO:0000313" key="2">
    <source>
        <dbReference type="Proteomes" id="UP001313132"/>
    </source>
</evidence>
<accession>A0ABU8K542</accession>
<dbReference type="InterPro" id="IPR003458">
    <property type="entry name" value="Phage_T4_Gp38_tail_assem"/>
</dbReference>
<keyword evidence="2" id="KW-1185">Reference proteome</keyword>
<dbReference type="PANTHER" id="PTHR34413:SF2">
    <property type="entry name" value="PROPHAGE TAIL FIBER ASSEMBLY PROTEIN HOMOLOG TFAE-RELATED"/>
    <property type="match status" value="1"/>
</dbReference>
<dbReference type="InterPro" id="IPR051220">
    <property type="entry name" value="TFA_Chaperone"/>
</dbReference>